<evidence type="ECO:0000313" key="2">
    <source>
        <dbReference type="EMBL" id="PRD52784.1"/>
    </source>
</evidence>
<dbReference type="EMBL" id="PVBS01000003">
    <property type="protein sequence ID" value="PRD52784.1"/>
    <property type="molecule type" value="Genomic_DNA"/>
</dbReference>
<dbReference type="AlphaFoldDB" id="A0A2S9JIF0"/>
<accession>A0A2S9JIF0</accession>
<dbReference type="Proteomes" id="UP000238642">
    <property type="component" value="Unassembled WGS sequence"/>
</dbReference>
<feature type="transmembrane region" description="Helical" evidence="1">
    <location>
        <begin position="43"/>
        <end position="61"/>
    </location>
</feature>
<evidence type="ECO:0000313" key="3">
    <source>
        <dbReference type="Proteomes" id="UP000238642"/>
    </source>
</evidence>
<keyword evidence="1" id="KW-0812">Transmembrane</keyword>
<proteinExistence type="predicted"/>
<reference evidence="2 3" key="1">
    <citation type="submission" date="2018-02" db="EMBL/GenBank/DDBJ databases">
        <title>The draft genome of Sphingobacterium gobiense H7.</title>
        <authorList>
            <person name="Li L."/>
            <person name="Liu L."/>
            <person name="Zhang X."/>
            <person name="Wang T."/>
            <person name="Liang L."/>
        </authorList>
    </citation>
    <scope>NUCLEOTIDE SEQUENCE [LARGE SCALE GENOMIC DNA]</scope>
    <source>
        <strain evidence="2 3">ACCC 05757</strain>
    </source>
</reference>
<gene>
    <name evidence="2" type="ORF">C5749_15285</name>
</gene>
<sequence>MFSGRKAVAIVIFPFIFLLDQHYKKNKFLLNHENIHIKQAAEMLVVPFYIWYVIEFLIRFLQYKKFRQAYLNISFEREAYRNERNLHYLKKRKLWAFSSYF</sequence>
<comment type="caution">
    <text evidence="2">The sequence shown here is derived from an EMBL/GenBank/DDBJ whole genome shotgun (WGS) entry which is preliminary data.</text>
</comment>
<protein>
    <submittedName>
        <fullName evidence="2">Uncharacterized protein</fullName>
    </submittedName>
</protein>
<feature type="transmembrane region" description="Helical" evidence="1">
    <location>
        <begin position="7"/>
        <end position="23"/>
    </location>
</feature>
<dbReference type="OrthoDB" id="1027344at2"/>
<keyword evidence="1" id="KW-1133">Transmembrane helix</keyword>
<organism evidence="2 3">
    <name type="scientific">Sphingobacterium gobiense</name>
    <dbReference type="NCBI Taxonomy" id="1382456"/>
    <lineage>
        <taxon>Bacteria</taxon>
        <taxon>Pseudomonadati</taxon>
        <taxon>Bacteroidota</taxon>
        <taxon>Sphingobacteriia</taxon>
        <taxon>Sphingobacteriales</taxon>
        <taxon>Sphingobacteriaceae</taxon>
        <taxon>Sphingobacterium</taxon>
    </lineage>
</organism>
<evidence type="ECO:0000256" key="1">
    <source>
        <dbReference type="SAM" id="Phobius"/>
    </source>
</evidence>
<keyword evidence="1" id="KW-0472">Membrane</keyword>
<keyword evidence="3" id="KW-1185">Reference proteome</keyword>
<name>A0A2S9JIF0_9SPHI</name>